<proteinExistence type="predicted"/>
<evidence type="ECO:0000313" key="2">
    <source>
        <dbReference type="EMBL" id="MCB5194773.1"/>
    </source>
</evidence>
<keyword evidence="3" id="KW-1185">Reference proteome</keyword>
<feature type="domain" description="GP-PDE" evidence="1">
    <location>
        <begin position="1"/>
        <end position="219"/>
    </location>
</feature>
<dbReference type="EMBL" id="JAJAWG010000001">
    <property type="protein sequence ID" value="MCB5194773.1"/>
    <property type="molecule type" value="Genomic_DNA"/>
</dbReference>
<dbReference type="CDD" id="cd08556">
    <property type="entry name" value="GDPD"/>
    <property type="match status" value="1"/>
</dbReference>
<dbReference type="SUPFAM" id="SSF51695">
    <property type="entry name" value="PLC-like phosphodiesterases"/>
    <property type="match status" value="1"/>
</dbReference>
<dbReference type="Gene3D" id="3.20.20.190">
    <property type="entry name" value="Phosphatidylinositol (PI) phosphodiesterase"/>
    <property type="match status" value="1"/>
</dbReference>
<evidence type="ECO:0000313" key="3">
    <source>
        <dbReference type="Proteomes" id="UP001198034"/>
    </source>
</evidence>
<name>A0ABS8BGD6_9NEIS</name>
<accession>A0ABS8BGD6</accession>
<dbReference type="Pfam" id="PF03009">
    <property type="entry name" value="GDPD"/>
    <property type="match status" value="1"/>
</dbReference>
<dbReference type="InterPro" id="IPR030395">
    <property type="entry name" value="GP_PDE_dom"/>
</dbReference>
<gene>
    <name evidence="2" type="ORF">LG219_00530</name>
</gene>
<dbReference type="Proteomes" id="UP001198034">
    <property type="component" value="Unassembled WGS sequence"/>
</dbReference>
<dbReference type="InterPro" id="IPR017946">
    <property type="entry name" value="PLC-like_Pdiesterase_TIM-brl"/>
</dbReference>
<reference evidence="2 3" key="1">
    <citation type="submission" date="2021-10" db="EMBL/GenBank/DDBJ databases">
        <authorList>
            <person name="Chen M."/>
        </authorList>
    </citation>
    <scope>NUCLEOTIDE SEQUENCE [LARGE SCALE GENOMIC DNA]</scope>
    <source>
        <strain evidence="2 3">H3-26</strain>
    </source>
</reference>
<organism evidence="2 3">
    <name type="scientific">Deefgea salmonis</name>
    <dbReference type="NCBI Taxonomy" id="2875502"/>
    <lineage>
        <taxon>Bacteria</taxon>
        <taxon>Pseudomonadati</taxon>
        <taxon>Pseudomonadota</taxon>
        <taxon>Betaproteobacteria</taxon>
        <taxon>Neisseriales</taxon>
        <taxon>Chitinibacteraceae</taxon>
        <taxon>Deefgea</taxon>
    </lineage>
</organism>
<dbReference type="PANTHER" id="PTHR46211">
    <property type="entry name" value="GLYCEROPHOSPHORYL DIESTER PHOSPHODIESTERASE"/>
    <property type="match status" value="1"/>
</dbReference>
<comment type="caution">
    <text evidence="2">The sequence shown here is derived from an EMBL/GenBank/DDBJ whole genome shotgun (WGS) entry which is preliminary data.</text>
</comment>
<sequence length="224" mass="24884">MHLLAHRGCTQQHPENTLAAFASALALGFTGIETDVRWSLDGEAILYHDRLSPRGQAVAALTRKELSHQAGFIVPSLNEALDAFPDAFWNIELKTPDGLASILATLGKIQHKTPILLSSFYHPLIQEAANTLDTYLGLLFASRPLSVNTLLEINYASSKINTLIWDFDVLDSLYLDEARRLGFAHFVYGASNEIEHEWCRKLALAGIITDYPEWVGLTSVPRLQ</sequence>
<dbReference type="PANTHER" id="PTHR46211:SF14">
    <property type="entry name" value="GLYCEROPHOSPHODIESTER PHOSPHODIESTERASE"/>
    <property type="match status" value="1"/>
</dbReference>
<protein>
    <submittedName>
        <fullName evidence="2">Glycerophosphodiester phosphodiesterase</fullName>
    </submittedName>
</protein>
<evidence type="ECO:0000259" key="1">
    <source>
        <dbReference type="PROSITE" id="PS51704"/>
    </source>
</evidence>
<dbReference type="RefSeq" id="WP_226762600.1">
    <property type="nucleotide sequence ID" value="NZ_JAJAWG010000001.1"/>
</dbReference>
<dbReference type="PROSITE" id="PS51704">
    <property type="entry name" value="GP_PDE"/>
    <property type="match status" value="1"/>
</dbReference>